<evidence type="ECO:0000256" key="2">
    <source>
        <dbReference type="ARBA" id="ARBA00022730"/>
    </source>
</evidence>
<dbReference type="GO" id="GO:0003735">
    <property type="term" value="F:structural constituent of ribosome"/>
    <property type="evidence" value="ECO:0007669"/>
    <property type="project" value="InterPro"/>
</dbReference>
<dbReference type="NCBIfam" id="NF004363">
    <property type="entry name" value="PRK05738.2-4"/>
    <property type="match status" value="1"/>
</dbReference>
<keyword evidence="4 6" id="KW-0689">Ribosomal protein</keyword>
<dbReference type="GO" id="GO:1990904">
    <property type="term" value="C:ribonucleoprotein complex"/>
    <property type="evidence" value="ECO:0007669"/>
    <property type="project" value="UniProtKB-KW"/>
</dbReference>
<dbReference type="EMBL" id="CP019434">
    <property type="protein sequence ID" value="APZ44083.1"/>
    <property type="molecule type" value="Genomic_DNA"/>
</dbReference>
<dbReference type="RefSeq" id="WP_076837706.1">
    <property type="nucleotide sequence ID" value="NZ_CP019434.1"/>
</dbReference>
<evidence type="ECO:0000313" key="7">
    <source>
        <dbReference type="EMBL" id="APZ44083.1"/>
    </source>
</evidence>
<evidence type="ECO:0000256" key="1">
    <source>
        <dbReference type="ARBA" id="ARBA00006700"/>
    </source>
</evidence>
<accession>A0A1P8UJR3</accession>
<dbReference type="GO" id="GO:0019843">
    <property type="term" value="F:rRNA binding"/>
    <property type="evidence" value="ECO:0007669"/>
    <property type="project" value="UniProtKB-UniRule"/>
</dbReference>
<dbReference type="GO" id="GO:0006412">
    <property type="term" value="P:translation"/>
    <property type="evidence" value="ECO:0007669"/>
    <property type="project" value="UniProtKB-UniRule"/>
</dbReference>
<dbReference type="GO" id="GO:0005840">
    <property type="term" value="C:ribosome"/>
    <property type="evidence" value="ECO:0007669"/>
    <property type="project" value="UniProtKB-KW"/>
</dbReference>
<evidence type="ECO:0000313" key="8">
    <source>
        <dbReference type="Proteomes" id="UP000243807"/>
    </source>
</evidence>
<dbReference type="FunFam" id="3.30.70.330:FF:000001">
    <property type="entry name" value="50S ribosomal protein L23"/>
    <property type="match status" value="1"/>
</dbReference>
<dbReference type="InterPro" id="IPR012678">
    <property type="entry name" value="Ribosomal_uL23/eL15/eS24_sf"/>
</dbReference>
<name>A0A1P8UJR3_9GAMM</name>
<dbReference type="NCBIfam" id="NF004359">
    <property type="entry name" value="PRK05738.1-3"/>
    <property type="match status" value="1"/>
</dbReference>
<keyword evidence="2 6" id="KW-0699">rRNA-binding</keyword>
<dbReference type="SUPFAM" id="SSF54189">
    <property type="entry name" value="Ribosomal proteins S24e, L23 and L15e"/>
    <property type="match status" value="1"/>
</dbReference>
<keyword evidence="8" id="KW-1185">Reference proteome</keyword>
<dbReference type="KEGG" id="afy:BW247_14075"/>
<dbReference type="Gene3D" id="3.30.70.330">
    <property type="match status" value="1"/>
</dbReference>
<comment type="similarity">
    <text evidence="1 6">Belongs to the universal ribosomal protein uL23 family.</text>
</comment>
<gene>
    <name evidence="6" type="primary">rplW</name>
    <name evidence="7" type="ORF">BW247_14075</name>
</gene>
<dbReference type="AlphaFoldDB" id="A0A1P8UJR3"/>
<keyword evidence="3 6" id="KW-0694">RNA-binding</keyword>
<dbReference type="OrthoDB" id="9793353at2"/>
<organism evidence="7 8">
    <name type="scientific">Acidihalobacter ferrooxydans</name>
    <dbReference type="NCBI Taxonomy" id="1765967"/>
    <lineage>
        <taxon>Bacteria</taxon>
        <taxon>Pseudomonadati</taxon>
        <taxon>Pseudomonadota</taxon>
        <taxon>Gammaproteobacteria</taxon>
        <taxon>Chromatiales</taxon>
        <taxon>Ectothiorhodospiraceae</taxon>
        <taxon>Acidihalobacter</taxon>
    </lineage>
</organism>
<protein>
    <recommendedName>
        <fullName evidence="6">Large ribosomal subunit protein uL23</fullName>
    </recommendedName>
</protein>
<evidence type="ECO:0000256" key="5">
    <source>
        <dbReference type="ARBA" id="ARBA00023274"/>
    </source>
</evidence>
<sequence>MTQDRLMQVLVAPHVSEKSAGLAEAATQHVFKVLPDATKLEIKKAVELMFEVKVAGVRVVNVPGKRKTFGRRPGRRNDWRKAYVTLAAGQDIELDVE</sequence>
<comment type="subunit">
    <text evidence="6">Part of the 50S ribosomal subunit. Contacts protein L29, and trigger factor when it is bound to the ribosome.</text>
</comment>
<dbReference type="PANTHER" id="PTHR11620">
    <property type="entry name" value="60S RIBOSOMAL PROTEIN L23A"/>
    <property type="match status" value="1"/>
</dbReference>
<dbReference type="InterPro" id="IPR013025">
    <property type="entry name" value="Ribosomal_uL23-like"/>
</dbReference>
<dbReference type="STRING" id="1765967.BW247_14075"/>
<reference evidence="7 8" key="1">
    <citation type="submission" date="2017-01" db="EMBL/GenBank/DDBJ databases">
        <title>Draft sequence of Acidihalobacter ferrooxidans strain DSM 14175 (strain V8).</title>
        <authorList>
            <person name="Khaleque H.N."/>
            <person name="Ramsay J.P."/>
            <person name="Murphy R.J.T."/>
            <person name="Kaksonen A.H."/>
            <person name="Boxall N.J."/>
            <person name="Watkin E.L.J."/>
        </authorList>
    </citation>
    <scope>NUCLEOTIDE SEQUENCE [LARGE SCALE GENOMIC DNA]</scope>
    <source>
        <strain evidence="7 8">V8</strain>
    </source>
</reference>
<evidence type="ECO:0000256" key="6">
    <source>
        <dbReference type="HAMAP-Rule" id="MF_01369"/>
    </source>
</evidence>
<evidence type="ECO:0000256" key="4">
    <source>
        <dbReference type="ARBA" id="ARBA00022980"/>
    </source>
</evidence>
<dbReference type="Pfam" id="PF00276">
    <property type="entry name" value="Ribosomal_L23"/>
    <property type="match status" value="1"/>
</dbReference>
<dbReference type="HAMAP" id="MF_01369_B">
    <property type="entry name" value="Ribosomal_uL23_B"/>
    <property type="match status" value="1"/>
</dbReference>
<proteinExistence type="inferred from homology"/>
<dbReference type="InterPro" id="IPR012677">
    <property type="entry name" value="Nucleotide-bd_a/b_plait_sf"/>
</dbReference>
<evidence type="ECO:0000256" key="3">
    <source>
        <dbReference type="ARBA" id="ARBA00022884"/>
    </source>
</evidence>
<dbReference type="Proteomes" id="UP000243807">
    <property type="component" value="Chromosome"/>
</dbReference>
<keyword evidence="5 6" id="KW-0687">Ribonucleoprotein</keyword>
<comment type="function">
    <text evidence="6">One of the early assembly proteins it binds 23S rRNA. One of the proteins that surrounds the polypeptide exit tunnel on the outside of the ribosome. Forms the main docking site for trigger factor binding to the ribosome.</text>
</comment>